<keyword evidence="1" id="KW-0472">Membrane</keyword>
<dbReference type="EMBL" id="MAHX01000007">
    <property type="protein sequence ID" value="OPC67650.1"/>
    <property type="molecule type" value="Genomic_DNA"/>
</dbReference>
<keyword evidence="3" id="KW-1185">Reference proteome</keyword>
<evidence type="ECO:0000256" key="1">
    <source>
        <dbReference type="SAM" id="Phobius"/>
    </source>
</evidence>
<gene>
    <name evidence="2" type="ORF">BAZ10_15755</name>
</gene>
<keyword evidence="1" id="KW-0812">Transmembrane</keyword>
<proteinExistence type="predicted"/>
<reference evidence="2 3" key="1">
    <citation type="submission" date="2016-06" db="EMBL/GenBank/DDBJ databases">
        <title>Revisiting the taxonomy of the Elizabethkingia Genus based on Whole-Genome Sequencing, Optical Mapping, and MALDI-TOF.</title>
        <authorList>
            <person name="Nicholson A.C."/>
        </authorList>
    </citation>
    <scope>NUCLEOTIDE SEQUENCE [LARGE SCALE GENOMIC DNA]</scope>
    <source>
        <strain evidence="2 3">G4070</strain>
    </source>
</reference>
<evidence type="ECO:0000313" key="3">
    <source>
        <dbReference type="Proteomes" id="UP000190813"/>
    </source>
</evidence>
<name>A0A1T3MTP2_9FLAO</name>
<dbReference type="AlphaFoldDB" id="A0A1T3MTP2"/>
<feature type="transmembrane region" description="Helical" evidence="1">
    <location>
        <begin position="55"/>
        <end position="75"/>
    </location>
</feature>
<dbReference type="Proteomes" id="UP000190813">
    <property type="component" value="Unassembled WGS sequence"/>
</dbReference>
<protein>
    <submittedName>
        <fullName evidence="2">ABC transporter</fullName>
    </submittedName>
</protein>
<feature type="transmembrane region" description="Helical" evidence="1">
    <location>
        <begin position="87"/>
        <end position="107"/>
    </location>
</feature>
<keyword evidence="1" id="KW-1133">Transmembrane helix</keyword>
<organism evidence="2 3">
    <name type="scientific">Elizabethkingia occulta</name>
    <dbReference type="NCBI Taxonomy" id="1867263"/>
    <lineage>
        <taxon>Bacteria</taxon>
        <taxon>Pseudomonadati</taxon>
        <taxon>Bacteroidota</taxon>
        <taxon>Flavobacteriia</taxon>
        <taxon>Flavobacteriales</taxon>
        <taxon>Weeksellaceae</taxon>
        <taxon>Elizabethkingia</taxon>
    </lineage>
</organism>
<accession>A0A1T3MTP2</accession>
<sequence>MQRRCSLKFRFNFINQGSDKKGRKTLLVQRRLLRKLRFSCMNQLPEKAVFRKTNIQIWFVLIVAVVVIPAILMLDKQSQKYVLTIRLFMAAIFVIGALIKLILGYIFPELTLSDKGVKIFGRELIVWNDIKRIKTAGLYAGDAQLIIIKKNNKRITEDFKRLNTNSYKLALIVRSFVKKYKTRDVLLPLNNIKQ</sequence>
<evidence type="ECO:0000313" key="2">
    <source>
        <dbReference type="EMBL" id="OPC67650.1"/>
    </source>
</evidence>
<comment type="caution">
    <text evidence="2">The sequence shown here is derived from an EMBL/GenBank/DDBJ whole genome shotgun (WGS) entry which is preliminary data.</text>
</comment>